<dbReference type="CDD" id="cd22162">
    <property type="entry name" value="F-box_AtSKIP3-like"/>
    <property type="match status" value="1"/>
</dbReference>
<feature type="non-terminal residue" evidence="2">
    <location>
        <position position="289"/>
    </location>
</feature>
<dbReference type="SUPFAM" id="SSF81383">
    <property type="entry name" value="F-box domain"/>
    <property type="match status" value="1"/>
</dbReference>
<keyword evidence="3" id="KW-1185">Reference proteome</keyword>
<dbReference type="Gramene" id="Psat06G0380500-T1">
    <property type="protein sequence ID" value="KAI5398150.1"/>
    <property type="gene ID" value="KIW84_063805"/>
</dbReference>
<dbReference type="Pfam" id="PF00646">
    <property type="entry name" value="F-box"/>
    <property type="match status" value="1"/>
</dbReference>
<dbReference type="PANTHER" id="PTHR32278">
    <property type="entry name" value="F-BOX DOMAIN-CONTAINING PROTEIN"/>
    <property type="match status" value="1"/>
</dbReference>
<dbReference type="EMBL" id="JAMSHJ010000006">
    <property type="protein sequence ID" value="KAI5398150.1"/>
    <property type="molecule type" value="Genomic_DNA"/>
</dbReference>
<dbReference type="Proteomes" id="UP001058974">
    <property type="component" value="Chromosome 6"/>
</dbReference>
<dbReference type="InterPro" id="IPR036047">
    <property type="entry name" value="F-box-like_dom_sf"/>
</dbReference>
<name>A0A9D5AA43_PEA</name>
<comment type="caution">
    <text evidence="2">The sequence shown here is derived from an EMBL/GenBank/DDBJ whole genome shotgun (WGS) entry which is preliminary data.</text>
</comment>
<dbReference type="PROSITE" id="PS50181">
    <property type="entry name" value="FBOX"/>
    <property type="match status" value="1"/>
</dbReference>
<sequence length="289" mass="32745">SCKKNKKRMTEFEDLPEGCLTTIISRTTPVDAGKLSLVSKTIHSASDSDAVWNAFLPPNSNFMDSIISHSPSLANLPTKKSLYLALSDRPIIIDNGRKSFQLNRKSGKKCYMLAARSLTVIWGDDQRYWNWISTPDSRFPEIAKLCQVCWFEIRGIINTLALSPNTQYAAYLVFKMIDAFGFEDETADLTVGVKGGHINTISVYLDPNSEPGPPIGRWYPEGRRPMPPNIEELQRPSVRSDGWLEFEMGEFFNSSLEDEVEMTVTEIKGNWWKGGFFLEGIEFRPKEDN</sequence>
<proteinExistence type="predicted"/>
<accession>A0A9D5AA43</accession>
<feature type="domain" description="F-box" evidence="1">
    <location>
        <begin position="9"/>
        <end position="55"/>
    </location>
</feature>
<reference evidence="2 3" key="1">
    <citation type="journal article" date="2022" name="Nat. Genet.">
        <title>Improved pea reference genome and pan-genome highlight genomic features and evolutionary characteristics.</title>
        <authorList>
            <person name="Yang T."/>
            <person name="Liu R."/>
            <person name="Luo Y."/>
            <person name="Hu S."/>
            <person name="Wang D."/>
            <person name="Wang C."/>
            <person name="Pandey M.K."/>
            <person name="Ge S."/>
            <person name="Xu Q."/>
            <person name="Li N."/>
            <person name="Li G."/>
            <person name="Huang Y."/>
            <person name="Saxena R.K."/>
            <person name="Ji Y."/>
            <person name="Li M."/>
            <person name="Yan X."/>
            <person name="He Y."/>
            <person name="Liu Y."/>
            <person name="Wang X."/>
            <person name="Xiang C."/>
            <person name="Varshney R.K."/>
            <person name="Ding H."/>
            <person name="Gao S."/>
            <person name="Zong X."/>
        </authorList>
    </citation>
    <scope>NUCLEOTIDE SEQUENCE [LARGE SCALE GENOMIC DNA]</scope>
    <source>
        <strain evidence="2 3">cv. Zhongwan 6</strain>
    </source>
</reference>
<evidence type="ECO:0000313" key="2">
    <source>
        <dbReference type="EMBL" id="KAI5398150.1"/>
    </source>
</evidence>
<gene>
    <name evidence="2" type="ORF">KIW84_063805</name>
</gene>
<evidence type="ECO:0000259" key="1">
    <source>
        <dbReference type="PROSITE" id="PS50181"/>
    </source>
</evidence>
<dbReference type="InterPro" id="IPR001810">
    <property type="entry name" value="F-box_dom"/>
</dbReference>
<organism evidence="2 3">
    <name type="scientific">Pisum sativum</name>
    <name type="common">Garden pea</name>
    <name type="synonym">Lathyrus oleraceus</name>
    <dbReference type="NCBI Taxonomy" id="3888"/>
    <lineage>
        <taxon>Eukaryota</taxon>
        <taxon>Viridiplantae</taxon>
        <taxon>Streptophyta</taxon>
        <taxon>Embryophyta</taxon>
        <taxon>Tracheophyta</taxon>
        <taxon>Spermatophyta</taxon>
        <taxon>Magnoliopsida</taxon>
        <taxon>eudicotyledons</taxon>
        <taxon>Gunneridae</taxon>
        <taxon>Pentapetalae</taxon>
        <taxon>rosids</taxon>
        <taxon>fabids</taxon>
        <taxon>Fabales</taxon>
        <taxon>Fabaceae</taxon>
        <taxon>Papilionoideae</taxon>
        <taxon>50 kb inversion clade</taxon>
        <taxon>NPAAA clade</taxon>
        <taxon>Hologalegina</taxon>
        <taxon>IRL clade</taxon>
        <taxon>Fabeae</taxon>
        <taxon>Lathyrus</taxon>
    </lineage>
</organism>
<dbReference type="AlphaFoldDB" id="A0A9D5AA43"/>
<dbReference type="Pfam" id="PF14299">
    <property type="entry name" value="PP2"/>
    <property type="match status" value="1"/>
</dbReference>
<evidence type="ECO:0000313" key="3">
    <source>
        <dbReference type="Proteomes" id="UP001058974"/>
    </source>
</evidence>
<dbReference type="InterPro" id="IPR025886">
    <property type="entry name" value="PP2-like"/>
</dbReference>
<protein>
    <recommendedName>
        <fullName evidence="1">F-box domain-containing protein</fullName>
    </recommendedName>
</protein>
<dbReference type="PANTHER" id="PTHR32278:SF131">
    <property type="entry name" value="F-BOX PROTEIN PP2-A13"/>
    <property type="match status" value="1"/>
</dbReference>